<dbReference type="PROSITE" id="PS50005">
    <property type="entry name" value="TPR"/>
    <property type="match status" value="1"/>
</dbReference>
<dbReference type="RefSeq" id="WP_160553620.1">
    <property type="nucleotide sequence ID" value="NZ_CP047650.1"/>
</dbReference>
<protein>
    <submittedName>
        <fullName evidence="2">DUF4810 domain-containing protein</fullName>
    </submittedName>
</protein>
<reference evidence="2 3" key="1">
    <citation type="submission" date="2020-01" db="EMBL/GenBank/DDBJ databases">
        <title>Genome sequencing of strain KACC 21265.</title>
        <authorList>
            <person name="Heo J."/>
            <person name="Kim S.-J."/>
            <person name="Kim J.-S."/>
            <person name="Hong S.-B."/>
            <person name="Kwon S.-W."/>
        </authorList>
    </citation>
    <scope>NUCLEOTIDE SEQUENCE [LARGE SCALE GENOMIC DNA]</scope>
    <source>
        <strain evidence="2 3">KACC 21265</strain>
    </source>
</reference>
<dbReference type="PIRSF" id="PIRSF020555">
    <property type="entry name" value="UCP020555"/>
    <property type="match status" value="1"/>
</dbReference>
<gene>
    <name evidence="2" type="ORF">GT347_18575</name>
</gene>
<dbReference type="Pfam" id="PF16068">
    <property type="entry name" value="DUF4810"/>
    <property type="match status" value="1"/>
</dbReference>
<evidence type="ECO:0000256" key="1">
    <source>
        <dbReference type="PROSITE-ProRule" id="PRU00339"/>
    </source>
</evidence>
<name>A0A857J9T7_9BURK</name>
<dbReference type="AlphaFoldDB" id="A0A857J9T7"/>
<dbReference type="KEGG" id="xyk:GT347_18575"/>
<dbReference type="InterPro" id="IPR014508">
    <property type="entry name" value="UCP020555_TPR-like"/>
</dbReference>
<keyword evidence="3" id="KW-1185">Reference proteome</keyword>
<dbReference type="PROSITE" id="PS51257">
    <property type="entry name" value="PROKAR_LIPOPROTEIN"/>
    <property type="match status" value="1"/>
</dbReference>
<dbReference type="Proteomes" id="UP000464787">
    <property type="component" value="Chromosome"/>
</dbReference>
<evidence type="ECO:0000313" key="2">
    <source>
        <dbReference type="EMBL" id="QHI99809.1"/>
    </source>
</evidence>
<dbReference type="InterPro" id="IPR019734">
    <property type="entry name" value="TPR_rpt"/>
</dbReference>
<organism evidence="2 3">
    <name type="scientific">Xylophilus rhododendri</name>
    <dbReference type="NCBI Taxonomy" id="2697032"/>
    <lineage>
        <taxon>Bacteria</taxon>
        <taxon>Pseudomonadati</taxon>
        <taxon>Pseudomonadota</taxon>
        <taxon>Betaproteobacteria</taxon>
        <taxon>Burkholderiales</taxon>
        <taxon>Xylophilus</taxon>
    </lineage>
</organism>
<proteinExistence type="predicted"/>
<accession>A0A857J9T7</accession>
<dbReference type="EMBL" id="CP047650">
    <property type="protein sequence ID" value="QHI99809.1"/>
    <property type="molecule type" value="Genomic_DNA"/>
</dbReference>
<feature type="repeat" description="TPR" evidence="1">
    <location>
        <begin position="73"/>
        <end position="106"/>
    </location>
</feature>
<sequence length="131" mass="14693">MHRSSRTGLVLLLAGAAVLGGCAHRTEPIYQWESYQTQVYQYLQGQSSDPQKQIASLEADFQKIRAQNHKPPPGFHAHLGMLYASVGKDDQALQEFQTEKSLFPESTAFIDMLLAKANSRKNSQQDKEKTL</sequence>
<keyword evidence="1" id="KW-0802">TPR repeat</keyword>
<evidence type="ECO:0000313" key="3">
    <source>
        <dbReference type="Proteomes" id="UP000464787"/>
    </source>
</evidence>